<dbReference type="Proteomes" id="UP000014760">
    <property type="component" value="Unassembled WGS sequence"/>
</dbReference>
<proteinExistence type="predicted"/>
<gene>
    <name evidence="2" type="ORF">CAPTEDRAFT_188076</name>
</gene>
<reference evidence="4" key="1">
    <citation type="submission" date="2012-12" db="EMBL/GenBank/DDBJ databases">
        <authorList>
            <person name="Hellsten U."/>
            <person name="Grimwood J."/>
            <person name="Chapman J.A."/>
            <person name="Shapiro H."/>
            <person name="Aerts A."/>
            <person name="Otillar R.P."/>
            <person name="Terry A.Y."/>
            <person name="Boore J.L."/>
            <person name="Simakov O."/>
            <person name="Marletaz F."/>
            <person name="Cho S.-J."/>
            <person name="Edsinger-Gonzales E."/>
            <person name="Havlak P."/>
            <person name="Kuo D.-H."/>
            <person name="Larsson T."/>
            <person name="Lv J."/>
            <person name="Arendt D."/>
            <person name="Savage R."/>
            <person name="Osoegawa K."/>
            <person name="de Jong P."/>
            <person name="Lindberg D.R."/>
            <person name="Seaver E.C."/>
            <person name="Weisblat D.A."/>
            <person name="Putnam N.H."/>
            <person name="Grigoriev I.V."/>
            <person name="Rokhsar D.S."/>
        </authorList>
    </citation>
    <scope>NUCLEOTIDE SEQUENCE</scope>
    <source>
        <strain evidence="4">I ESC-2004</strain>
    </source>
</reference>
<sequence length="216" mass="24999">MPQSKGSVNWLTNERQAPNKRCFGIDQKRYKLATKGVKGSTPLTKGFSSVHIDLGDDEHFRVKQKIRSKSAAPKAPEEPVRVKKVTTRAGLRRPRTAFMPARSNIEIRRAVRSEFTEAADIKQRRPKTSNGIEDGNGFSDPEDDLGARSFQELRNVSQIDKLLSAEKQAQREAYERLMSEKRRREADVLHQRLRRFYQRLDEFKKKSNKHNFNSFL</sequence>
<evidence type="ECO:0000313" key="4">
    <source>
        <dbReference type="Proteomes" id="UP000014760"/>
    </source>
</evidence>
<evidence type="ECO:0000256" key="1">
    <source>
        <dbReference type="SAM" id="MobiDB-lite"/>
    </source>
</evidence>
<reference evidence="2 4" key="2">
    <citation type="journal article" date="2013" name="Nature">
        <title>Insights into bilaterian evolution from three spiralian genomes.</title>
        <authorList>
            <person name="Simakov O."/>
            <person name="Marletaz F."/>
            <person name="Cho S.J."/>
            <person name="Edsinger-Gonzales E."/>
            <person name="Havlak P."/>
            <person name="Hellsten U."/>
            <person name="Kuo D.H."/>
            <person name="Larsson T."/>
            <person name="Lv J."/>
            <person name="Arendt D."/>
            <person name="Savage R."/>
            <person name="Osoegawa K."/>
            <person name="de Jong P."/>
            <person name="Grimwood J."/>
            <person name="Chapman J.A."/>
            <person name="Shapiro H."/>
            <person name="Aerts A."/>
            <person name="Otillar R.P."/>
            <person name="Terry A.Y."/>
            <person name="Boore J.L."/>
            <person name="Grigoriev I.V."/>
            <person name="Lindberg D.R."/>
            <person name="Seaver E.C."/>
            <person name="Weisblat D.A."/>
            <person name="Putnam N.H."/>
            <person name="Rokhsar D.S."/>
        </authorList>
    </citation>
    <scope>NUCLEOTIDE SEQUENCE</scope>
    <source>
        <strain evidence="2 4">I ESC-2004</strain>
    </source>
</reference>
<dbReference type="HOGENOM" id="CLU_1278695_0_0_1"/>
<accession>R7ULU2</accession>
<organism evidence="2">
    <name type="scientific">Capitella teleta</name>
    <name type="common">Polychaete worm</name>
    <dbReference type="NCBI Taxonomy" id="283909"/>
    <lineage>
        <taxon>Eukaryota</taxon>
        <taxon>Metazoa</taxon>
        <taxon>Spiralia</taxon>
        <taxon>Lophotrochozoa</taxon>
        <taxon>Annelida</taxon>
        <taxon>Polychaeta</taxon>
        <taxon>Sedentaria</taxon>
        <taxon>Scolecida</taxon>
        <taxon>Capitellidae</taxon>
        <taxon>Capitella</taxon>
    </lineage>
</organism>
<evidence type="ECO:0000313" key="3">
    <source>
        <dbReference type="EnsemblMetazoa" id="CapteP188076"/>
    </source>
</evidence>
<keyword evidence="4" id="KW-1185">Reference proteome</keyword>
<dbReference type="EMBL" id="AMQN01008009">
    <property type="status" value="NOT_ANNOTATED_CDS"/>
    <property type="molecule type" value="Genomic_DNA"/>
</dbReference>
<feature type="region of interest" description="Disordered" evidence="1">
    <location>
        <begin position="121"/>
        <end position="145"/>
    </location>
</feature>
<evidence type="ECO:0000313" key="2">
    <source>
        <dbReference type="EMBL" id="ELU04907.1"/>
    </source>
</evidence>
<feature type="region of interest" description="Disordered" evidence="1">
    <location>
        <begin position="65"/>
        <end position="97"/>
    </location>
</feature>
<dbReference type="EnsemblMetazoa" id="CapteT188076">
    <property type="protein sequence ID" value="CapteP188076"/>
    <property type="gene ID" value="CapteG188076"/>
</dbReference>
<dbReference type="EMBL" id="KB301969">
    <property type="protein sequence ID" value="ELU04907.1"/>
    <property type="molecule type" value="Genomic_DNA"/>
</dbReference>
<name>R7ULU2_CAPTE</name>
<reference evidence="3" key="3">
    <citation type="submission" date="2015-06" db="UniProtKB">
        <authorList>
            <consortium name="EnsemblMetazoa"/>
        </authorList>
    </citation>
    <scope>IDENTIFICATION</scope>
</reference>
<protein>
    <submittedName>
        <fullName evidence="2 3">Uncharacterized protein</fullName>
    </submittedName>
</protein>
<dbReference type="EMBL" id="AMQN01008008">
    <property type="status" value="NOT_ANNOTATED_CDS"/>
    <property type="molecule type" value="Genomic_DNA"/>
</dbReference>
<feature type="compositionally biased region" description="Basic residues" evidence="1">
    <location>
        <begin position="82"/>
        <end position="95"/>
    </location>
</feature>
<dbReference type="AlphaFoldDB" id="R7ULU2"/>